<evidence type="ECO:0000256" key="4">
    <source>
        <dbReference type="ARBA" id="ARBA00022544"/>
    </source>
</evidence>
<comment type="similarity">
    <text evidence="2">Belongs to the amino acid-polyamine-organocation (APC) superfamily. Spore germination protein (SGP) (TC 2.A.3.9) family.</text>
</comment>
<feature type="transmembrane region" description="Helical" evidence="8">
    <location>
        <begin position="268"/>
        <end position="292"/>
    </location>
</feature>
<evidence type="ECO:0000256" key="2">
    <source>
        <dbReference type="ARBA" id="ARBA00007998"/>
    </source>
</evidence>
<comment type="caution">
    <text evidence="9">The sequence shown here is derived from an EMBL/GenBank/DDBJ whole genome shotgun (WGS) entry which is preliminary data.</text>
</comment>
<keyword evidence="4" id="KW-0309">Germination</keyword>
<dbReference type="EMBL" id="JAUSUC010000033">
    <property type="protein sequence ID" value="MDQ0216029.1"/>
    <property type="molecule type" value="Genomic_DNA"/>
</dbReference>
<reference evidence="9" key="1">
    <citation type="submission" date="2023-07" db="EMBL/GenBank/DDBJ databases">
        <title>Genomic Encyclopedia of Type Strains, Phase IV (KMG-IV): sequencing the most valuable type-strain genomes for metagenomic binning, comparative biology and taxonomic classification.</title>
        <authorList>
            <person name="Goeker M."/>
        </authorList>
    </citation>
    <scope>NUCLEOTIDE SEQUENCE</scope>
    <source>
        <strain evidence="9">DSM 23947</strain>
    </source>
</reference>
<evidence type="ECO:0000313" key="10">
    <source>
        <dbReference type="Proteomes" id="UP001237207"/>
    </source>
</evidence>
<accession>A0AAJ1T0E2</accession>
<dbReference type="InterPro" id="IPR004761">
    <property type="entry name" value="Spore_GerAB"/>
</dbReference>
<dbReference type="Pfam" id="PF03845">
    <property type="entry name" value="Spore_permease"/>
    <property type="match status" value="1"/>
</dbReference>
<evidence type="ECO:0000313" key="9">
    <source>
        <dbReference type="EMBL" id="MDQ0216029.1"/>
    </source>
</evidence>
<keyword evidence="7 8" id="KW-0472">Membrane</keyword>
<feature type="transmembrane region" description="Helical" evidence="8">
    <location>
        <begin position="106"/>
        <end position="132"/>
    </location>
</feature>
<dbReference type="RefSeq" id="WP_307258028.1">
    <property type="nucleotide sequence ID" value="NZ_JAUSUC010000033.1"/>
</dbReference>
<name>A0AAJ1T0E2_9BACI</name>
<dbReference type="PANTHER" id="PTHR34975:SF2">
    <property type="entry name" value="SPORE GERMINATION PROTEIN A2"/>
    <property type="match status" value="1"/>
</dbReference>
<feature type="transmembrane region" description="Helical" evidence="8">
    <location>
        <begin position="144"/>
        <end position="162"/>
    </location>
</feature>
<dbReference type="GO" id="GO:0009847">
    <property type="term" value="P:spore germination"/>
    <property type="evidence" value="ECO:0007669"/>
    <property type="project" value="InterPro"/>
</dbReference>
<comment type="subcellular location">
    <subcellularLocation>
        <location evidence="1">Membrane</location>
        <topology evidence="1">Multi-pass membrane protein</topology>
    </subcellularLocation>
</comment>
<evidence type="ECO:0000256" key="8">
    <source>
        <dbReference type="SAM" id="Phobius"/>
    </source>
</evidence>
<feature type="transmembrane region" description="Helical" evidence="8">
    <location>
        <begin position="304"/>
        <end position="322"/>
    </location>
</feature>
<proteinExistence type="inferred from homology"/>
<organism evidence="9 10">
    <name type="scientific">Oikeobacillus pervagus</name>
    <dbReference type="NCBI Taxonomy" id="1325931"/>
    <lineage>
        <taxon>Bacteria</taxon>
        <taxon>Bacillati</taxon>
        <taxon>Bacillota</taxon>
        <taxon>Bacilli</taxon>
        <taxon>Bacillales</taxon>
        <taxon>Bacillaceae</taxon>
        <taxon>Oikeobacillus</taxon>
    </lineage>
</organism>
<dbReference type="GO" id="GO:0016020">
    <property type="term" value="C:membrane"/>
    <property type="evidence" value="ECO:0007669"/>
    <property type="project" value="UniProtKB-SubCell"/>
</dbReference>
<keyword evidence="5 8" id="KW-0812">Transmembrane</keyword>
<feature type="transmembrane region" description="Helical" evidence="8">
    <location>
        <begin position="79"/>
        <end position="100"/>
    </location>
</feature>
<gene>
    <name evidence="9" type="ORF">J2S13_002451</name>
</gene>
<keyword evidence="6 8" id="KW-1133">Transmembrane helix</keyword>
<feature type="transmembrane region" description="Helical" evidence="8">
    <location>
        <begin position="182"/>
        <end position="206"/>
    </location>
</feature>
<dbReference type="AlphaFoldDB" id="A0AAJ1T0E2"/>
<sequence>MEKISSNQFLIFAWMFTLGSAILYVPNLLVEYSKQDAWISSLLAMLFCFILIGIYLLMFRLFPNKTVFQILECVFGKRFGKIIGLFIIISFHYLISVMTLRDFGDFLIVHILPETPLSVIHLIFLIVVAYSVKQGIEVIGRTSQILLPIPIFFYLLSAVLLLNKSDITHLLPIAADGWKPIVRASIANIGFPYLETFILVTLLPFVTPKTKISKPFCLGVLLGSLMLIIATVYSLMVLGVEYSENKIYTPYLLGAEINVANVIQRVEIIISSIWFVSMFIKMCLVVLATTIGLQQIFELRDYRILTLPLCLLLLPLSIMIMPNMSYWGILVDTWPFYASIQTMLIPIIIVIVGLIKKKR</sequence>
<feature type="transmembrane region" description="Helical" evidence="8">
    <location>
        <begin position="218"/>
        <end position="240"/>
    </location>
</feature>
<dbReference type="PANTHER" id="PTHR34975">
    <property type="entry name" value="SPORE GERMINATION PROTEIN A2"/>
    <property type="match status" value="1"/>
</dbReference>
<dbReference type="NCBIfam" id="TIGR00912">
    <property type="entry name" value="2A0309"/>
    <property type="match status" value="1"/>
</dbReference>
<evidence type="ECO:0000256" key="1">
    <source>
        <dbReference type="ARBA" id="ARBA00004141"/>
    </source>
</evidence>
<evidence type="ECO:0000256" key="7">
    <source>
        <dbReference type="ARBA" id="ARBA00023136"/>
    </source>
</evidence>
<dbReference type="Proteomes" id="UP001237207">
    <property type="component" value="Unassembled WGS sequence"/>
</dbReference>
<protein>
    <submittedName>
        <fullName evidence="9">Spore germination protein KB</fullName>
    </submittedName>
</protein>
<evidence type="ECO:0000256" key="3">
    <source>
        <dbReference type="ARBA" id="ARBA00022448"/>
    </source>
</evidence>
<keyword evidence="3" id="KW-0813">Transport</keyword>
<evidence type="ECO:0000256" key="6">
    <source>
        <dbReference type="ARBA" id="ARBA00022989"/>
    </source>
</evidence>
<feature type="transmembrane region" description="Helical" evidence="8">
    <location>
        <begin position="334"/>
        <end position="355"/>
    </location>
</feature>
<keyword evidence="10" id="KW-1185">Reference proteome</keyword>
<feature type="transmembrane region" description="Helical" evidence="8">
    <location>
        <begin position="37"/>
        <end position="58"/>
    </location>
</feature>
<evidence type="ECO:0000256" key="5">
    <source>
        <dbReference type="ARBA" id="ARBA00022692"/>
    </source>
</evidence>
<feature type="transmembrane region" description="Helical" evidence="8">
    <location>
        <begin position="7"/>
        <end position="25"/>
    </location>
</feature>